<feature type="region of interest" description="Disordered" evidence="1">
    <location>
        <begin position="159"/>
        <end position="184"/>
    </location>
</feature>
<dbReference type="AlphaFoldDB" id="A0A2N4TY21"/>
<accession>A0A2N4TY21</accession>
<dbReference type="EMBL" id="PKQE01000001">
    <property type="protein sequence ID" value="PLC44597.1"/>
    <property type="molecule type" value="Genomic_DNA"/>
</dbReference>
<reference evidence="2 3" key="1">
    <citation type="submission" date="2017-12" db="EMBL/GenBank/DDBJ databases">
        <title>Draft genome sequence of Ralstonia pickettii 52.</title>
        <authorList>
            <person name="Zheng B."/>
        </authorList>
    </citation>
    <scope>NUCLEOTIDE SEQUENCE [LARGE SCALE GENOMIC DNA]</scope>
    <source>
        <strain evidence="2 3">52</strain>
    </source>
</reference>
<dbReference type="OrthoDB" id="10019311at2"/>
<evidence type="ECO:0000313" key="3">
    <source>
        <dbReference type="Proteomes" id="UP000234456"/>
    </source>
</evidence>
<sequence length="200" mass="21346">MAAKQSSFHFTDETFYPPSVSASPSNAFYLRGCDVVQHRPAYCSCLAKIEARQHGVLDSMFAGCSTAIAHKTCQALSMRSEEELAGKAIYFVNRDKLRAYADEQAGGVTPPLSKTSAAPLKPAPRPALKRPAETSIFPTMADGYAAAINAGIAELNQRTPAPASVPEEPKQVVSLPSMSPNPGESMVEFARRMAAQRAAA</sequence>
<organism evidence="2 3">
    <name type="scientific">Ralstonia pickettii</name>
    <name type="common">Burkholderia pickettii</name>
    <dbReference type="NCBI Taxonomy" id="329"/>
    <lineage>
        <taxon>Bacteria</taxon>
        <taxon>Pseudomonadati</taxon>
        <taxon>Pseudomonadota</taxon>
        <taxon>Betaproteobacteria</taxon>
        <taxon>Burkholderiales</taxon>
        <taxon>Burkholderiaceae</taxon>
        <taxon>Ralstonia</taxon>
    </lineage>
</organism>
<dbReference type="Proteomes" id="UP000234456">
    <property type="component" value="Unassembled WGS sequence"/>
</dbReference>
<comment type="caution">
    <text evidence="2">The sequence shown here is derived from an EMBL/GenBank/DDBJ whole genome shotgun (WGS) entry which is preliminary data.</text>
</comment>
<protein>
    <submittedName>
        <fullName evidence="2">Uncharacterized protein</fullName>
    </submittedName>
</protein>
<feature type="region of interest" description="Disordered" evidence="1">
    <location>
        <begin position="106"/>
        <end position="128"/>
    </location>
</feature>
<gene>
    <name evidence="2" type="ORF">C0Q88_07920</name>
</gene>
<dbReference type="RefSeq" id="WP_102065007.1">
    <property type="nucleotide sequence ID" value="NZ_PKQE01000001.1"/>
</dbReference>
<name>A0A2N4TY21_RALPI</name>
<evidence type="ECO:0000256" key="1">
    <source>
        <dbReference type="SAM" id="MobiDB-lite"/>
    </source>
</evidence>
<evidence type="ECO:0000313" key="2">
    <source>
        <dbReference type="EMBL" id="PLC44597.1"/>
    </source>
</evidence>
<proteinExistence type="predicted"/>